<organism evidence="2 3">
    <name type="scientific">Amycolatopsis marina</name>
    <dbReference type="NCBI Taxonomy" id="490629"/>
    <lineage>
        <taxon>Bacteria</taxon>
        <taxon>Bacillati</taxon>
        <taxon>Actinomycetota</taxon>
        <taxon>Actinomycetes</taxon>
        <taxon>Pseudonocardiales</taxon>
        <taxon>Pseudonocardiaceae</taxon>
        <taxon>Amycolatopsis</taxon>
    </lineage>
</organism>
<dbReference type="GO" id="GO:0006596">
    <property type="term" value="P:polyamine biosynthetic process"/>
    <property type="evidence" value="ECO:0007669"/>
    <property type="project" value="UniProtKB-KW"/>
</dbReference>
<dbReference type="PANTHER" id="PTHR43317">
    <property type="entry name" value="THERMOSPERMINE SYNTHASE ACAULIS5"/>
    <property type="match status" value="1"/>
</dbReference>
<evidence type="ECO:0000256" key="1">
    <source>
        <dbReference type="ARBA" id="ARBA00023115"/>
    </source>
</evidence>
<name>A0A1I1A3Q5_9PSEU</name>
<proteinExistence type="predicted"/>
<dbReference type="RefSeq" id="WP_091673878.1">
    <property type="nucleotide sequence ID" value="NZ_FOKG01000008.1"/>
</dbReference>
<dbReference type="STRING" id="490629.SAMN05216266_108162"/>
<dbReference type="OrthoDB" id="9793351at2"/>
<dbReference type="AlphaFoldDB" id="A0A1I1A3Q5"/>
<keyword evidence="1" id="KW-0620">Polyamine biosynthesis</keyword>
<dbReference type="Pfam" id="PF01564">
    <property type="entry name" value="Spermine_synth"/>
    <property type="match status" value="1"/>
</dbReference>
<dbReference type="InterPro" id="IPR029063">
    <property type="entry name" value="SAM-dependent_MTases_sf"/>
</dbReference>
<evidence type="ECO:0000313" key="2">
    <source>
        <dbReference type="EMBL" id="SFB32575.1"/>
    </source>
</evidence>
<evidence type="ECO:0000313" key="3">
    <source>
        <dbReference type="Proteomes" id="UP000243799"/>
    </source>
</evidence>
<dbReference type="EMBL" id="FOKG01000008">
    <property type="protein sequence ID" value="SFB32575.1"/>
    <property type="molecule type" value="Genomic_DNA"/>
</dbReference>
<dbReference type="Gene3D" id="3.40.50.150">
    <property type="entry name" value="Vaccinia Virus protein VP39"/>
    <property type="match status" value="1"/>
</dbReference>
<gene>
    <name evidence="2" type="ORF">SAMN05216266_108162</name>
</gene>
<sequence length="214" mass="23482">MAEVIDRVDGECGELVLRRCGADLEVIADGMFLMDTRDGRSERLLVTAAADLLEPEASMVIGGLGVGFSLRAALEHPAIGDVVVVERESAVVDWNRTGPLREVHGDALADERVRLVHDDLVHWLSHGAERFDALCLDIDNGPEWTLGEGNAALYDAQGLDLLTARLREGGLLAVWSAHASEAFTRTLRERFDEVRVLDVPVPRGEPDVVWLARR</sequence>
<reference evidence="3" key="1">
    <citation type="submission" date="2016-10" db="EMBL/GenBank/DDBJ databases">
        <authorList>
            <person name="Varghese N."/>
            <person name="Submissions S."/>
        </authorList>
    </citation>
    <scope>NUCLEOTIDE SEQUENCE [LARGE SCALE GENOMIC DNA]</scope>
    <source>
        <strain evidence="3">CGMCC 4.3568</strain>
    </source>
</reference>
<accession>A0A1I1A3Q5</accession>
<keyword evidence="3" id="KW-1185">Reference proteome</keyword>
<dbReference type="SUPFAM" id="SSF53335">
    <property type="entry name" value="S-adenosyl-L-methionine-dependent methyltransferases"/>
    <property type="match status" value="1"/>
</dbReference>
<protein>
    <submittedName>
        <fullName evidence="2">Spermine/spermidine synthase</fullName>
    </submittedName>
</protein>
<dbReference type="Proteomes" id="UP000243799">
    <property type="component" value="Unassembled WGS sequence"/>
</dbReference>
<dbReference type="PANTHER" id="PTHR43317:SF3">
    <property type="entry name" value="BLR2883 PROTEIN"/>
    <property type="match status" value="1"/>
</dbReference>